<dbReference type="InterPro" id="IPR000795">
    <property type="entry name" value="T_Tr_GTP-bd_dom"/>
</dbReference>
<name>A0A8F8KL03_9VIRU</name>
<dbReference type="Gene3D" id="3.40.50.300">
    <property type="entry name" value="P-loop containing nucleotide triphosphate hydrolases"/>
    <property type="match status" value="1"/>
</dbReference>
<dbReference type="PROSITE" id="PS51722">
    <property type="entry name" value="G_TR_2"/>
    <property type="match status" value="1"/>
</dbReference>
<dbReference type="SUPFAM" id="SSF50465">
    <property type="entry name" value="EF-Tu/eEF-1alpha/eIF2-gamma C-terminal domain"/>
    <property type="match status" value="1"/>
</dbReference>
<dbReference type="InterPro" id="IPR009001">
    <property type="entry name" value="Transl_elong_EF1A/Init_IF2_C"/>
</dbReference>
<feature type="domain" description="Tr-type G" evidence="4">
    <location>
        <begin position="105"/>
        <end position="320"/>
    </location>
</feature>
<dbReference type="GO" id="GO:0003924">
    <property type="term" value="F:GTPase activity"/>
    <property type="evidence" value="ECO:0007669"/>
    <property type="project" value="InterPro"/>
</dbReference>
<proteinExistence type="predicted"/>
<evidence type="ECO:0000256" key="2">
    <source>
        <dbReference type="ARBA" id="ARBA00023134"/>
    </source>
</evidence>
<dbReference type="PANTHER" id="PTHR43721:SF9">
    <property type="entry name" value="GTP-BINDING PROTEIN 1"/>
    <property type="match status" value="1"/>
</dbReference>
<dbReference type="SUPFAM" id="SSF50447">
    <property type="entry name" value="Translation proteins"/>
    <property type="match status" value="1"/>
</dbReference>
<reference evidence="5" key="1">
    <citation type="submission" date="2021-06" db="EMBL/GenBank/DDBJ databases">
        <authorList>
            <person name="Rolland C."/>
        </authorList>
    </citation>
    <scope>NUCLEOTIDE SEQUENCE</scope>
    <source>
        <strain evidence="5">347.936635</strain>
    </source>
</reference>
<protein>
    <submittedName>
        <fullName evidence="5">GTP-binding protein 1</fullName>
    </submittedName>
</protein>
<accession>A0A8F8KL03</accession>
<dbReference type="InterPro" id="IPR009000">
    <property type="entry name" value="Transl_B-barrel_sf"/>
</dbReference>
<sequence>MDRKEMSSSLSGLLTMSTGSQEDPERGLPDEVLQRFSEFQFQVQNAITEKGEEFFKFEKSVDGELGPKDFLDALVEEDDSLHYERFGTEGVHFWRTSTSVEWDEKPPVRLLIMGNVDSSKSTTISVLTDPSNSLDDGRGSARERIMKHKHEIESGRTSMTTSYPYTFTGSSGYEKQMELVDVAGHEKYLKSAAKGATKYMPDYALLLVEATSGLTRMTKEHLMLAMSLQLPLIITITKMDMVQEKKRLDETLDELKLFMKRMSSRKIMIRVSDETSLCTALDSIYRHANGCIPLFCTSNVTGQGVDHLKRFIGHLPSRIRWQHKEVNLVNGTPLFIVEQSYSVAGVGLVVGGICASGSLKENEKAFIGPFGDGRWEAVRMRSLHHRRKPVKVVLPGQSAGIALKSNLTRDDFRHGVLLSTTALQCYRRIKTKVRLFGTLTVTMTNGYAPMLECTFFRQVAKVVSVQSDKSELDGDAKKQLLRAGDSGTVIFQTMYRPIYVQVGMRFLIREGKIRGLGIVEELLE</sequence>
<dbReference type="Pfam" id="PF00009">
    <property type="entry name" value="GTP_EFTU"/>
    <property type="match status" value="1"/>
</dbReference>
<dbReference type="InterPro" id="IPR050055">
    <property type="entry name" value="EF-Tu_GTPase"/>
</dbReference>
<dbReference type="EMBL" id="MZ420154">
    <property type="protein sequence ID" value="QYA18284.1"/>
    <property type="molecule type" value="Genomic_DNA"/>
</dbReference>
<evidence type="ECO:0000313" key="5">
    <source>
        <dbReference type="EMBL" id="QYA18284.1"/>
    </source>
</evidence>
<evidence type="ECO:0000256" key="3">
    <source>
        <dbReference type="SAM" id="MobiDB-lite"/>
    </source>
</evidence>
<keyword evidence="2" id="KW-0342">GTP-binding</keyword>
<feature type="region of interest" description="Disordered" evidence="3">
    <location>
        <begin position="1"/>
        <end position="27"/>
    </location>
</feature>
<dbReference type="SUPFAM" id="SSF52540">
    <property type="entry name" value="P-loop containing nucleoside triphosphate hydrolases"/>
    <property type="match status" value="1"/>
</dbReference>
<evidence type="ECO:0000256" key="1">
    <source>
        <dbReference type="ARBA" id="ARBA00022741"/>
    </source>
</evidence>
<dbReference type="PANTHER" id="PTHR43721">
    <property type="entry name" value="ELONGATION FACTOR TU-RELATED"/>
    <property type="match status" value="1"/>
</dbReference>
<dbReference type="InterPro" id="IPR027417">
    <property type="entry name" value="P-loop_NTPase"/>
</dbReference>
<evidence type="ECO:0000259" key="4">
    <source>
        <dbReference type="PROSITE" id="PS51722"/>
    </source>
</evidence>
<dbReference type="GO" id="GO:0005525">
    <property type="term" value="F:GTP binding"/>
    <property type="evidence" value="ECO:0007669"/>
    <property type="project" value="UniProtKB-KW"/>
</dbReference>
<organism evidence="5">
    <name type="scientific">Clandestinovirus</name>
    <dbReference type="NCBI Taxonomy" id="2831644"/>
    <lineage>
        <taxon>Viruses</taxon>
    </lineage>
</organism>
<dbReference type="Gene3D" id="2.40.30.10">
    <property type="entry name" value="Translation factors"/>
    <property type="match status" value="1"/>
</dbReference>
<keyword evidence="1" id="KW-0547">Nucleotide-binding</keyword>
<feature type="compositionally biased region" description="Low complexity" evidence="3">
    <location>
        <begin position="7"/>
        <end position="20"/>
    </location>
</feature>
<gene>
    <name evidence="5" type="ORF">KOM_12_14</name>
</gene>